<keyword evidence="4" id="KW-1185">Reference proteome</keyword>
<name>A0A401P5V0_SCYTO</name>
<protein>
    <submittedName>
        <fullName evidence="3">Uncharacterized protein</fullName>
    </submittedName>
</protein>
<keyword evidence="2" id="KW-1133">Transmembrane helix</keyword>
<dbReference type="AlphaFoldDB" id="A0A401P5V0"/>
<evidence type="ECO:0000313" key="4">
    <source>
        <dbReference type="Proteomes" id="UP000288216"/>
    </source>
</evidence>
<evidence type="ECO:0000256" key="1">
    <source>
        <dbReference type="SAM" id="MobiDB-lite"/>
    </source>
</evidence>
<organism evidence="3 4">
    <name type="scientific">Scyliorhinus torazame</name>
    <name type="common">Cloudy catshark</name>
    <name type="synonym">Catulus torazame</name>
    <dbReference type="NCBI Taxonomy" id="75743"/>
    <lineage>
        <taxon>Eukaryota</taxon>
        <taxon>Metazoa</taxon>
        <taxon>Chordata</taxon>
        <taxon>Craniata</taxon>
        <taxon>Vertebrata</taxon>
        <taxon>Chondrichthyes</taxon>
        <taxon>Elasmobranchii</taxon>
        <taxon>Galeomorphii</taxon>
        <taxon>Galeoidea</taxon>
        <taxon>Carcharhiniformes</taxon>
        <taxon>Scyliorhinidae</taxon>
        <taxon>Scyliorhinus</taxon>
    </lineage>
</organism>
<feature type="transmembrane region" description="Helical" evidence="2">
    <location>
        <begin position="56"/>
        <end position="76"/>
    </location>
</feature>
<sequence>MWLFVKGASAKGAASASYLNSGPEVVKRASTWAGASSAGNTGVPVYSAIQIRPHPGIIITVVIVTLLAFLTASYIVRKYCFPQRRHEELNISEESAPCRQRLDNNDSDEVKE</sequence>
<evidence type="ECO:0000256" key="2">
    <source>
        <dbReference type="SAM" id="Phobius"/>
    </source>
</evidence>
<dbReference type="EMBL" id="BFAA01004480">
    <property type="protein sequence ID" value="GCB68502.1"/>
    <property type="molecule type" value="Genomic_DNA"/>
</dbReference>
<comment type="caution">
    <text evidence="3">The sequence shown here is derived from an EMBL/GenBank/DDBJ whole genome shotgun (WGS) entry which is preliminary data.</text>
</comment>
<proteinExistence type="predicted"/>
<gene>
    <name evidence="3" type="ORF">scyTo_0010405</name>
</gene>
<keyword evidence="2" id="KW-0812">Transmembrane</keyword>
<feature type="region of interest" description="Disordered" evidence="1">
    <location>
        <begin position="92"/>
        <end position="112"/>
    </location>
</feature>
<keyword evidence="2" id="KW-0472">Membrane</keyword>
<reference evidence="3 4" key="1">
    <citation type="journal article" date="2018" name="Nat. Ecol. Evol.">
        <title>Shark genomes provide insights into elasmobranch evolution and the origin of vertebrates.</title>
        <authorList>
            <person name="Hara Y"/>
            <person name="Yamaguchi K"/>
            <person name="Onimaru K"/>
            <person name="Kadota M"/>
            <person name="Koyanagi M"/>
            <person name="Keeley SD"/>
            <person name="Tatsumi K"/>
            <person name="Tanaka K"/>
            <person name="Motone F"/>
            <person name="Kageyama Y"/>
            <person name="Nozu R"/>
            <person name="Adachi N"/>
            <person name="Nishimura O"/>
            <person name="Nakagawa R"/>
            <person name="Tanegashima C"/>
            <person name="Kiyatake I"/>
            <person name="Matsumoto R"/>
            <person name="Murakumo K"/>
            <person name="Nishida K"/>
            <person name="Terakita A"/>
            <person name="Kuratani S"/>
            <person name="Sato K"/>
            <person name="Hyodo S Kuraku.S."/>
        </authorList>
    </citation>
    <scope>NUCLEOTIDE SEQUENCE [LARGE SCALE GENOMIC DNA]</scope>
</reference>
<accession>A0A401P5V0</accession>
<feature type="compositionally biased region" description="Basic and acidic residues" evidence="1">
    <location>
        <begin position="100"/>
        <end position="112"/>
    </location>
</feature>
<dbReference type="Proteomes" id="UP000288216">
    <property type="component" value="Unassembled WGS sequence"/>
</dbReference>
<evidence type="ECO:0000313" key="3">
    <source>
        <dbReference type="EMBL" id="GCB68502.1"/>
    </source>
</evidence>